<gene>
    <name evidence="2" type="primary">nucS</name>
    <name evidence="2" type="ORF">Mpt1_c09860</name>
</gene>
<evidence type="ECO:0000313" key="2">
    <source>
        <dbReference type="EMBL" id="AIZ56860.1"/>
    </source>
</evidence>
<dbReference type="HOGENOM" id="CLU_046640_1_1_2"/>
<keyword evidence="3" id="KW-1185">Reference proteome</keyword>
<dbReference type="Pfam" id="PF02498">
    <property type="entry name" value="Bro-N"/>
    <property type="match status" value="1"/>
</dbReference>
<proteinExistence type="predicted"/>
<dbReference type="EMBL" id="CP010070">
    <property type="protein sequence ID" value="AIZ56860.1"/>
    <property type="molecule type" value="Genomic_DNA"/>
</dbReference>
<dbReference type="InterPro" id="IPR041527">
    <property type="entry name" value="YhcG_N"/>
</dbReference>
<dbReference type="GO" id="GO:0003676">
    <property type="term" value="F:nucleic acid binding"/>
    <property type="evidence" value="ECO:0007669"/>
    <property type="project" value="InterPro"/>
</dbReference>
<dbReference type="InterPro" id="IPR009362">
    <property type="entry name" value="YhcG_C"/>
</dbReference>
<evidence type="ECO:0000313" key="3">
    <source>
        <dbReference type="Proteomes" id="UP000030787"/>
    </source>
</evidence>
<reference evidence="2 3" key="1">
    <citation type="journal article" date="2014" name="Appl. Environ. Microbiol.">
        <title>Comparative Genome Analysis of 'Candidatus Methanoplasma termitum' Indicates a New Mode of Energy Metabolism in the Seventh Order of Methanogens.</title>
        <authorList>
            <person name="Lang K."/>
            <person name="Schuldes J."/>
            <person name="Klingl A."/>
            <person name="Poehlein A."/>
            <person name="Daniel R."/>
            <person name="Brune A."/>
        </authorList>
    </citation>
    <scope>NUCLEOTIDE SEQUENCE [LARGE SCALE GENOMIC DNA]</scope>
    <source>
        <strain evidence="3">Mpt1</strain>
    </source>
</reference>
<dbReference type="Gene3D" id="3.40.1350.10">
    <property type="match status" value="1"/>
</dbReference>
<evidence type="ECO:0000259" key="1">
    <source>
        <dbReference type="SMART" id="SM01040"/>
    </source>
</evidence>
<dbReference type="PANTHER" id="PTHR30547">
    <property type="entry name" value="UNCHARACTERIZED PROTEIN YHCG-RELATED"/>
    <property type="match status" value="1"/>
</dbReference>
<dbReference type="SMART" id="SM01040">
    <property type="entry name" value="Bro-N"/>
    <property type="match status" value="1"/>
</dbReference>
<dbReference type="RefSeq" id="WP_082007255.1">
    <property type="nucleotide sequence ID" value="NZ_CP010070.1"/>
</dbReference>
<dbReference type="InterPro" id="IPR053148">
    <property type="entry name" value="PD-DEXK-like_domain"/>
</dbReference>
<accession>A0A0A7LCE7</accession>
<dbReference type="STRING" id="1577791.Mpt1_c09860"/>
<dbReference type="Pfam" id="PF17761">
    <property type="entry name" value="DUF1016_N"/>
    <property type="match status" value="1"/>
</dbReference>
<protein>
    <submittedName>
        <fullName evidence="2">NucS protein</fullName>
    </submittedName>
</protein>
<dbReference type="AlphaFoldDB" id="A0A0A7LCE7"/>
<dbReference type="PANTHER" id="PTHR30547:SF5">
    <property type="entry name" value="NUCLEASE YHCG-RELATED"/>
    <property type="match status" value="1"/>
</dbReference>
<dbReference type="KEGG" id="mear:Mpt1_c09860"/>
<dbReference type="Pfam" id="PF06250">
    <property type="entry name" value="YhcG_C"/>
    <property type="match status" value="1"/>
</dbReference>
<feature type="domain" description="Bro-N" evidence="1">
    <location>
        <begin position="13"/>
        <end position="107"/>
    </location>
</feature>
<dbReference type="OrthoDB" id="359256at2157"/>
<dbReference type="Proteomes" id="UP000030787">
    <property type="component" value="Chromosome"/>
</dbReference>
<name>A0A0A7LCE7_9ARCH</name>
<dbReference type="GeneID" id="24818648"/>
<dbReference type="InterPro" id="IPR011856">
    <property type="entry name" value="tRNA_endonuc-like_dom_sf"/>
</dbReference>
<organism evidence="2 3">
    <name type="scientific">Candidatus Methanoplasma termitum</name>
    <dbReference type="NCBI Taxonomy" id="1577791"/>
    <lineage>
        <taxon>Archaea</taxon>
        <taxon>Methanobacteriati</taxon>
        <taxon>Thermoplasmatota</taxon>
        <taxon>Thermoplasmata</taxon>
        <taxon>Methanomassiliicoccales</taxon>
        <taxon>Methanomassiliicoccaceae</taxon>
        <taxon>Candidatus Methanoplasma</taxon>
    </lineage>
</organism>
<dbReference type="InterPro" id="IPR003497">
    <property type="entry name" value="BRO_N_domain"/>
</dbReference>
<sequence>MEERKVQLFEGKRIRTVWKEDEQEWYLSVVDVVEALTGTDDPRRYWSDLKRRLKAEGGQPYEKIVQLKLLADDGKMRLTDVVDAEHTLLIIQQIRSQKTEQFKQWLAQFSKRDISDNQIVKKEAFTHENGRNIRIRLNSDFDEMISIIDRARENTFRMVNRELINLYWNIGMYVSNKVKNGEWGKSVVKEFSEHIQVKRPEIKGFSPQNIWRMKQLYETYKDNEKLSSLLRELSWTLNTKILGCKTDEEREFYMQLAISNNYSSRELERQVESHMFERTLISGEINKPLVSKNTGLTIFRDGYVLDFLDLPERHSEKDIRKAIVANMRDFILELGTDFTFVGEEYRIRVGNTDFYIDLLFYNRRLSCLVAVELKITDFKPEHMGQLEFYLEALDRKVKKPDENPSVGLIICAGKDEAVVEYSLSRSMSPALVAAYQLCLPDKSLLENRLRELRDLRGLEEQDGDDIG</sequence>